<reference evidence="1 2" key="1">
    <citation type="journal article" date="2002" name="Nature">
        <title>Genome sequence and comparative analysis of the model rodent malaria parasite Plasmodium yoelii yoelii.</title>
        <authorList>
            <person name="Carlton J.M."/>
            <person name="Angiuoli S.V."/>
            <person name="Suh B.B."/>
            <person name="Kooij T.W."/>
            <person name="Pertea M."/>
            <person name="Silva J.C."/>
            <person name="Ermolaeva M.D."/>
            <person name="Allen J.E."/>
            <person name="Selengut J.D."/>
            <person name="Koo H.L."/>
            <person name="Peterson J.D."/>
            <person name="Pop M."/>
            <person name="Kosack D.S."/>
            <person name="Shumway M.F."/>
            <person name="Bidwell S.L."/>
            <person name="Shallom S.J."/>
            <person name="van Aken S.E."/>
            <person name="Riedmuller S.B."/>
            <person name="Feldblyum T.V."/>
            <person name="Cho J.K."/>
            <person name="Quackenbush J."/>
            <person name="Sedegah M."/>
            <person name="Shoaibi A."/>
            <person name="Cummings L.M."/>
            <person name="Florens L."/>
            <person name="Yates J.R."/>
            <person name="Raine J.D."/>
            <person name="Sinden R.E."/>
            <person name="Harris M.A."/>
            <person name="Cunningham D.A."/>
            <person name="Preiser P.R."/>
            <person name="Bergman L.W."/>
            <person name="Vaidya A.B."/>
            <person name="van Lin L.H."/>
            <person name="Janse C.J."/>
            <person name="Waters A.P."/>
            <person name="Smith H.O."/>
            <person name="White O.R."/>
            <person name="Salzberg S.L."/>
            <person name="Venter J.C."/>
            <person name="Fraser C.M."/>
            <person name="Hoffman S.L."/>
            <person name="Gardner M.J."/>
            <person name="Carucci D.J."/>
        </authorList>
    </citation>
    <scope>NUCLEOTIDE SEQUENCE [LARGE SCALE GENOMIC DNA]</scope>
    <source>
        <strain evidence="1 2">17XNL</strain>
    </source>
</reference>
<evidence type="ECO:0000313" key="1">
    <source>
        <dbReference type="EMBL" id="EAA16000.1"/>
    </source>
</evidence>
<dbReference type="AlphaFoldDB" id="Q7RH17"/>
<dbReference type="Proteomes" id="UP000008553">
    <property type="component" value="Unassembled WGS sequence"/>
</dbReference>
<protein>
    <submittedName>
        <fullName evidence="1">Uncharacterized protein</fullName>
    </submittedName>
</protein>
<organism evidence="1 2">
    <name type="scientific">Plasmodium yoelii yoelii</name>
    <dbReference type="NCBI Taxonomy" id="73239"/>
    <lineage>
        <taxon>Eukaryota</taxon>
        <taxon>Sar</taxon>
        <taxon>Alveolata</taxon>
        <taxon>Apicomplexa</taxon>
        <taxon>Aconoidasida</taxon>
        <taxon>Haemosporida</taxon>
        <taxon>Plasmodiidae</taxon>
        <taxon>Plasmodium</taxon>
        <taxon>Plasmodium (Vinckeia)</taxon>
    </lineage>
</organism>
<dbReference type="EMBL" id="AABL01001247">
    <property type="protein sequence ID" value="EAA16000.1"/>
    <property type="molecule type" value="Genomic_DNA"/>
</dbReference>
<gene>
    <name evidence="1" type="ORF">PY04178</name>
</gene>
<sequence length="90" mass="10911">MRTLCLKHLNVLHTTDLYIANSLRKINSEMLNLKKKNKINILVDQKKDKNQKNEKLINERKHTYSWHRSFEDQNIMNFIKANKKKIPFIF</sequence>
<dbReference type="InParanoid" id="Q7RH17"/>
<evidence type="ECO:0000313" key="2">
    <source>
        <dbReference type="Proteomes" id="UP000008553"/>
    </source>
</evidence>
<name>Q7RH17_PLAYO</name>
<dbReference type="PaxDb" id="73239-Q7RH17"/>
<keyword evidence="2" id="KW-1185">Reference proteome</keyword>
<comment type="caution">
    <text evidence="1">The sequence shown here is derived from an EMBL/GenBank/DDBJ whole genome shotgun (WGS) entry which is preliminary data.</text>
</comment>
<accession>Q7RH17</accession>
<proteinExistence type="predicted"/>